<gene>
    <name evidence="3" type="ORF">MCOO_33650</name>
</gene>
<dbReference type="InterPro" id="IPR036291">
    <property type="entry name" value="NAD(P)-bd_dom_sf"/>
</dbReference>
<evidence type="ECO:0000313" key="3">
    <source>
        <dbReference type="EMBL" id="BBX47350.1"/>
    </source>
</evidence>
<dbReference type="AlphaFoldDB" id="A0A7I7KZ32"/>
<comment type="similarity">
    <text evidence="1">Belongs to the short-chain dehydrogenases/reductases (SDR) family.</text>
</comment>
<name>A0A7I7KZ32_9MYCO</name>
<dbReference type="PANTHER" id="PTHR44196">
    <property type="entry name" value="DEHYDROGENASE/REDUCTASE SDR FAMILY MEMBER 7B"/>
    <property type="match status" value="1"/>
</dbReference>
<keyword evidence="4" id="KW-1185">Reference proteome</keyword>
<keyword evidence="2" id="KW-0560">Oxidoreductase</keyword>
<organism evidence="3 4">
    <name type="scientific">Mycobacterium cookii</name>
    <dbReference type="NCBI Taxonomy" id="1775"/>
    <lineage>
        <taxon>Bacteria</taxon>
        <taxon>Bacillati</taxon>
        <taxon>Actinomycetota</taxon>
        <taxon>Actinomycetes</taxon>
        <taxon>Mycobacteriales</taxon>
        <taxon>Mycobacteriaceae</taxon>
        <taxon>Mycobacterium</taxon>
    </lineage>
</organism>
<dbReference type="CDD" id="cd05233">
    <property type="entry name" value="SDR_c"/>
    <property type="match status" value="1"/>
</dbReference>
<dbReference type="Proteomes" id="UP000465866">
    <property type="component" value="Chromosome"/>
</dbReference>
<dbReference type="GO" id="GO:0016491">
    <property type="term" value="F:oxidoreductase activity"/>
    <property type="evidence" value="ECO:0007669"/>
    <property type="project" value="UniProtKB-KW"/>
</dbReference>
<evidence type="ECO:0000256" key="2">
    <source>
        <dbReference type="ARBA" id="ARBA00023002"/>
    </source>
</evidence>
<dbReference type="InterPro" id="IPR002347">
    <property type="entry name" value="SDR_fam"/>
</dbReference>
<dbReference type="SUPFAM" id="SSF51735">
    <property type="entry name" value="NAD(P)-binding Rossmann-fold domains"/>
    <property type="match status" value="1"/>
</dbReference>
<dbReference type="Pfam" id="PF00106">
    <property type="entry name" value="adh_short"/>
    <property type="match status" value="1"/>
</dbReference>
<protein>
    <submittedName>
        <fullName evidence="3">Short-chain dehydrogenase</fullName>
    </submittedName>
</protein>
<accession>A0A7I7KZ32</accession>
<evidence type="ECO:0000256" key="1">
    <source>
        <dbReference type="ARBA" id="ARBA00006484"/>
    </source>
</evidence>
<dbReference type="KEGG" id="mcoo:MCOO_33650"/>
<reference evidence="3 4" key="1">
    <citation type="journal article" date="2019" name="Emerg. Microbes Infect.">
        <title>Comprehensive subspecies identification of 175 nontuberculous mycobacteria species based on 7547 genomic profiles.</title>
        <authorList>
            <person name="Matsumoto Y."/>
            <person name="Kinjo T."/>
            <person name="Motooka D."/>
            <person name="Nabeya D."/>
            <person name="Jung N."/>
            <person name="Uechi K."/>
            <person name="Horii T."/>
            <person name="Iida T."/>
            <person name="Fujita J."/>
            <person name="Nakamura S."/>
        </authorList>
    </citation>
    <scope>NUCLEOTIDE SEQUENCE [LARGE SCALE GENOMIC DNA]</scope>
    <source>
        <strain evidence="3 4">JCM 12404</strain>
    </source>
</reference>
<dbReference type="Gene3D" id="3.40.50.720">
    <property type="entry name" value="NAD(P)-binding Rossmann-like Domain"/>
    <property type="match status" value="1"/>
</dbReference>
<evidence type="ECO:0000313" key="4">
    <source>
        <dbReference type="Proteomes" id="UP000465866"/>
    </source>
</evidence>
<dbReference type="GO" id="GO:0016020">
    <property type="term" value="C:membrane"/>
    <property type="evidence" value="ECO:0007669"/>
    <property type="project" value="TreeGrafter"/>
</dbReference>
<sequence length="261" mass="26888">MTVEQPIENHTDTLAGATAIVTGVSRGFGRGIARALVAAGAHVVGVARGRPQLDELRDELGDAFSPVAADAADPDVAGRLIDEHRPRTLVLCAGASPTMRPLQEQTWESFSQTWNVDVAQAFHWSRLALRRPLAPGSSVIAMSSGAAVNGSPLSGGYAGAKAAVKFIADYAEIESQRAGLGISFTSVLPRLTPATDLGAAAVAAYAGRQGVDVETFVKAGGPALTAEQVGRSVLELATGRHRDHGSYLLTAAGLSALAANN</sequence>
<dbReference type="PANTHER" id="PTHR44196:SF1">
    <property type="entry name" value="DEHYDROGENASE_REDUCTASE SDR FAMILY MEMBER 7B"/>
    <property type="match status" value="1"/>
</dbReference>
<dbReference type="EMBL" id="AP022569">
    <property type="protein sequence ID" value="BBX47350.1"/>
    <property type="molecule type" value="Genomic_DNA"/>
</dbReference>
<dbReference type="RefSeq" id="WP_163777962.1">
    <property type="nucleotide sequence ID" value="NZ_AP022569.1"/>
</dbReference>
<proteinExistence type="inferred from homology"/>